<dbReference type="SUPFAM" id="SSF46785">
    <property type="entry name" value="Winged helix' DNA-binding domain"/>
    <property type="match status" value="1"/>
</dbReference>
<proteinExistence type="predicted"/>
<keyword evidence="1" id="KW-0805">Transcription regulation</keyword>
<name>A0A9D2JJB7_9ENTE</name>
<protein>
    <submittedName>
        <fullName evidence="5">GntR family transcriptional regulator</fullName>
    </submittedName>
</protein>
<dbReference type="InterPro" id="IPR028978">
    <property type="entry name" value="Chorismate_lyase_/UTRA_dom_sf"/>
</dbReference>
<keyword evidence="3" id="KW-0804">Transcription</keyword>
<dbReference type="SMART" id="SM00866">
    <property type="entry name" value="UTRA"/>
    <property type="match status" value="1"/>
</dbReference>
<evidence type="ECO:0000256" key="1">
    <source>
        <dbReference type="ARBA" id="ARBA00023015"/>
    </source>
</evidence>
<keyword evidence="2" id="KW-0238">DNA-binding</keyword>
<dbReference type="Proteomes" id="UP000824063">
    <property type="component" value="Unassembled WGS sequence"/>
</dbReference>
<evidence type="ECO:0000313" key="5">
    <source>
        <dbReference type="EMBL" id="HIZ54208.1"/>
    </source>
</evidence>
<gene>
    <name evidence="5" type="ORF">IAA20_09725</name>
</gene>
<dbReference type="Pfam" id="PF00392">
    <property type="entry name" value="GntR"/>
    <property type="match status" value="1"/>
</dbReference>
<sequence length="250" mass="28338">MHKYQEVYTDIKRDILTNHYRAGHKFPTQEELTTKYGISRVTLKKVLNLLTDEGLIYSKQGSGTFVRQQMDEIAGGIMPLNSPIGTTYSHRGRKVTSKLWTFNARLPDEQEQKKLRIENNEPVYEIKRTRYIDGKTYSYEQTVMPTSIAPLSEDIANNSIYGYLGDKAKIFMTDARRVVFASSADKNTAKGLGISVGDPILVIKQTTYDQNGTAFEVSRSAFLADVAQFNVDAHRNTNWFVDTAKSKSEE</sequence>
<dbReference type="GO" id="GO:0003677">
    <property type="term" value="F:DNA binding"/>
    <property type="evidence" value="ECO:0007669"/>
    <property type="project" value="UniProtKB-KW"/>
</dbReference>
<feature type="domain" description="HTH gntR-type" evidence="4">
    <location>
        <begin position="1"/>
        <end position="69"/>
    </location>
</feature>
<dbReference type="SUPFAM" id="SSF64288">
    <property type="entry name" value="Chorismate lyase-like"/>
    <property type="match status" value="1"/>
</dbReference>
<comment type="caution">
    <text evidence="5">The sequence shown here is derived from an EMBL/GenBank/DDBJ whole genome shotgun (WGS) entry which is preliminary data.</text>
</comment>
<dbReference type="InterPro" id="IPR011663">
    <property type="entry name" value="UTRA"/>
</dbReference>
<dbReference type="PANTHER" id="PTHR44846">
    <property type="entry name" value="MANNOSYL-D-GLYCERATE TRANSPORT/METABOLISM SYSTEM REPRESSOR MNGR-RELATED"/>
    <property type="match status" value="1"/>
</dbReference>
<dbReference type="InterPro" id="IPR036388">
    <property type="entry name" value="WH-like_DNA-bd_sf"/>
</dbReference>
<dbReference type="CDD" id="cd07377">
    <property type="entry name" value="WHTH_GntR"/>
    <property type="match status" value="1"/>
</dbReference>
<dbReference type="InterPro" id="IPR050679">
    <property type="entry name" value="Bact_HTH_transcr_reg"/>
</dbReference>
<dbReference type="PANTHER" id="PTHR44846:SF4">
    <property type="entry name" value="HTH GNTR-TYPE DOMAIN-CONTAINING PROTEIN"/>
    <property type="match status" value="1"/>
</dbReference>
<dbReference type="InterPro" id="IPR000524">
    <property type="entry name" value="Tscrpt_reg_HTH_GntR"/>
</dbReference>
<dbReference type="PROSITE" id="PS50949">
    <property type="entry name" value="HTH_GNTR"/>
    <property type="match status" value="1"/>
</dbReference>
<dbReference type="Gene3D" id="3.40.1410.10">
    <property type="entry name" value="Chorismate lyase-like"/>
    <property type="match status" value="1"/>
</dbReference>
<accession>A0A9D2JJB7</accession>
<organism evidence="5 6">
    <name type="scientific">Candidatus Enterococcus avicola</name>
    <dbReference type="NCBI Taxonomy" id="2838561"/>
    <lineage>
        <taxon>Bacteria</taxon>
        <taxon>Bacillati</taxon>
        <taxon>Bacillota</taxon>
        <taxon>Bacilli</taxon>
        <taxon>Lactobacillales</taxon>
        <taxon>Enterococcaceae</taxon>
        <taxon>Enterococcus</taxon>
    </lineage>
</organism>
<dbReference type="Pfam" id="PF07702">
    <property type="entry name" value="UTRA"/>
    <property type="match status" value="1"/>
</dbReference>
<dbReference type="InterPro" id="IPR036390">
    <property type="entry name" value="WH_DNA-bd_sf"/>
</dbReference>
<dbReference type="SMART" id="SM00345">
    <property type="entry name" value="HTH_GNTR"/>
    <property type="match status" value="1"/>
</dbReference>
<dbReference type="AlphaFoldDB" id="A0A9D2JJB7"/>
<dbReference type="EMBL" id="DXBN01000225">
    <property type="protein sequence ID" value="HIZ54208.1"/>
    <property type="molecule type" value="Genomic_DNA"/>
</dbReference>
<evidence type="ECO:0000259" key="4">
    <source>
        <dbReference type="PROSITE" id="PS50949"/>
    </source>
</evidence>
<dbReference type="GO" id="GO:0003700">
    <property type="term" value="F:DNA-binding transcription factor activity"/>
    <property type="evidence" value="ECO:0007669"/>
    <property type="project" value="InterPro"/>
</dbReference>
<dbReference type="Gene3D" id="1.10.10.10">
    <property type="entry name" value="Winged helix-like DNA-binding domain superfamily/Winged helix DNA-binding domain"/>
    <property type="match status" value="1"/>
</dbReference>
<evidence type="ECO:0000256" key="2">
    <source>
        <dbReference type="ARBA" id="ARBA00023125"/>
    </source>
</evidence>
<evidence type="ECO:0000256" key="3">
    <source>
        <dbReference type="ARBA" id="ARBA00023163"/>
    </source>
</evidence>
<reference evidence="5" key="2">
    <citation type="submission" date="2021-04" db="EMBL/GenBank/DDBJ databases">
        <authorList>
            <person name="Gilroy R."/>
        </authorList>
    </citation>
    <scope>NUCLEOTIDE SEQUENCE</scope>
    <source>
        <strain evidence="5">CHK172-16539</strain>
    </source>
</reference>
<evidence type="ECO:0000313" key="6">
    <source>
        <dbReference type="Proteomes" id="UP000824063"/>
    </source>
</evidence>
<dbReference type="GO" id="GO:0045892">
    <property type="term" value="P:negative regulation of DNA-templated transcription"/>
    <property type="evidence" value="ECO:0007669"/>
    <property type="project" value="TreeGrafter"/>
</dbReference>
<reference evidence="5" key="1">
    <citation type="journal article" date="2021" name="PeerJ">
        <title>Extensive microbial diversity within the chicken gut microbiome revealed by metagenomics and culture.</title>
        <authorList>
            <person name="Gilroy R."/>
            <person name="Ravi A."/>
            <person name="Getino M."/>
            <person name="Pursley I."/>
            <person name="Horton D.L."/>
            <person name="Alikhan N.F."/>
            <person name="Baker D."/>
            <person name="Gharbi K."/>
            <person name="Hall N."/>
            <person name="Watson M."/>
            <person name="Adriaenssens E.M."/>
            <person name="Foster-Nyarko E."/>
            <person name="Jarju S."/>
            <person name="Secka A."/>
            <person name="Antonio M."/>
            <person name="Oren A."/>
            <person name="Chaudhuri R.R."/>
            <person name="La Ragione R."/>
            <person name="Hildebrand F."/>
            <person name="Pallen M.J."/>
        </authorList>
    </citation>
    <scope>NUCLEOTIDE SEQUENCE</scope>
    <source>
        <strain evidence="5">CHK172-16539</strain>
    </source>
</reference>
<dbReference type="PRINTS" id="PR00035">
    <property type="entry name" value="HTHGNTR"/>
</dbReference>